<keyword evidence="2" id="KW-1185">Reference proteome</keyword>
<reference evidence="2" key="1">
    <citation type="journal article" date="2019" name="Int. J. Syst. Evol. Microbiol.">
        <title>The Global Catalogue of Microorganisms (GCM) 10K type strain sequencing project: providing services to taxonomists for standard genome sequencing and annotation.</title>
        <authorList>
            <consortium name="The Broad Institute Genomics Platform"/>
            <consortium name="The Broad Institute Genome Sequencing Center for Infectious Disease"/>
            <person name="Wu L."/>
            <person name="Ma J."/>
        </authorList>
    </citation>
    <scope>NUCLEOTIDE SEQUENCE [LARGE SCALE GENOMIC DNA]</scope>
    <source>
        <strain evidence="2">JCM 12389</strain>
    </source>
</reference>
<comment type="caution">
    <text evidence="1">The sequence shown here is derived from an EMBL/GenBank/DDBJ whole genome shotgun (WGS) entry which is preliminary data.</text>
</comment>
<accession>A0ABP3LTU7</accession>
<dbReference type="RefSeq" id="WP_343844072.1">
    <property type="nucleotide sequence ID" value="NZ_BAAADO010000012.1"/>
</dbReference>
<gene>
    <name evidence="1" type="ORF">GCM10008986_35110</name>
</gene>
<dbReference type="Proteomes" id="UP001500880">
    <property type="component" value="Unassembled WGS sequence"/>
</dbReference>
<name>A0ABP3LTU7_9BACI</name>
<organism evidence="1 2">
    <name type="scientific">Salinibacillus aidingensis</name>
    <dbReference type="NCBI Taxonomy" id="237684"/>
    <lineage>
        <taxon>Bacteria</taxon>
        <taxon>Bacillati</taxon>
        <taxon>Bacillota</taxon>
        <taxon>Bacilli</taxon>
        <taxon>Bacillales</taxon>
        <taxon>Bacillaceae</taxon>
        <taxon>Salinibacillus</taxon>
    </lineage>
</organism>
<evidence type="ECO:0000313" key="2">
    <source>
        <dbReference type="Proteomes" id="UP001500880"/>
    </source>
</evidence>
<proteinExistence type="predicted"/>
<protein>
    <submittedName>
        <fullName evidence="1">Uncharacterized protein</fullName>
    </submittedName>
</protein>
<evidence type="ECO:0000313" key="1">
    <source>
        <dbReference type="EMBL" id="GAA0504537.1"/>
    </source>
</evidence>
<dbReference type="EMBL" id="BAAADO010000012">
    <property type="protein sequence ID" value="GAA0504537.1"/>
    <property type="molecule type" value="Genomic_DNA"/>
</dbReference>
<sequence>MSKKFNESEQNITIQSLLCVQARDCCGYYNQECWGQEDPFTGEITCVDPYFCQIPNA</sequence>